<sequence>MEWGLLSFDEAKKVYEKKIGKAQQLKLISPVKAVSVKKTSTVSVKVTKVDSASKTTPKASKKRKANQSSDEDSDDDFTTMTKKEEKIRVGADYDD</sequence>
<protein>
    <submittedName>
        <fullName evidence="2">Uncharacterized protein</fullName>
    </submittedName>
</protein>
<evidence type="ECO:0000313" key="3">
    <source>
        <dbReference type="Proteomes" id="UP001180020"/>
    </source>
</evidence>
<dbReference type="EMBL" id="JAUJYO010000015">
    <property type="protein sequence ID" value="KAK1297189.1"/>
    <property type="molecule type" value="Genomic_DNA"/>
</dbReference>
<dbReference type="PANTHER" id="PTHR33828:SF2">
    <property type="entry name" value="NUCLEOLIN"/>
    <property type="match status" value="1"/>
</dbReference>
<feature type="compositionally biased region" description="Basic and acidic residues" evidence="1">
    <location>
        <begin position="81"/>
        <end position="95"/>
    </location>
</feature>
<dbReference type="AlphaFoldDB" id="A0AAV9D8L5"/>
<comment type="caution">
    <text evidence="2">The sequence shown here is derived from an EMBL/GenBank/DDBJ whole genome shotgun (WGS) entry which is preliminary data.</text>
</comment>
<accession>A0AAV9D8L5</accession>
<name>A0AAV9D8L5_ACOCL</name>
<feature type="region of interest" description="Disordered" evidence="1">
    <location>
        <begin position="46"/>
        <end position="95"/>
    </location>
</feature>
<reference evidence="2" key="1">
    <citation type="journal article" date="2023" name="Nat. Commun.">
        <title>Diploid and tetraploid genomes of Acorus and the evolution of monocots.</title>
        <authorList>
            <person name="Ma L."/>
            <person name="Liu K.W."/>
            <person name="Li Z."/>
            <person name="Hsiao Y.Y."/>
            <person name="Qi Y."/>
            <person name="Fu T."/>
            <person name="Tang G.D."/>
            <person name="Zhang D."/>
            <person name="Sun W.H."/>
            <person name="Liu D.K."/>
            <person name="Li Y."/>
            <person name="Chen G.Z."/>
            <person name="Liu X.D."/>
            <person name="Liao X.Y."/>
            <person name="Jiang Y.T."/>
            <person name="Yu X."/>
            <person name="Hao Y."/>
            <person name="Huang J."/>
            <person name="Zhao X.W."/>
            <person name="Ke S."/>
            <person name="Chen Y.Y."/>
            <person name="Wu W.L."/>
            <person name="Hsu J.L."/>
            <person name="Lin Y.F."/>
            <person name="Huang M.D."/>
            <person name="Li C.Y."/>
            <person name="Huang L."/>
            <person name="Wang Z.W."/>
            <person name="Zhao X."/>
            <person name="Zhong W.Y."/>
            <person name="Peng D.H."/>
            <person name="Ahmad S."/>
            <person name="Lan S."/>
            <person name="Zhang J.S."/>
            <person name="Tsai W.C."/>
            <person name="Van de Peer Y."/>
            <person name="Liu Z.J."/>
        </authorList>
    </citation>
    <scope>NUCLEOTIDE SEQUENCE</scope>
    <source>
        <strain evidence="2">CP</strain>
    </source>
</reference>
<organism evidence="2 3">
    <name type="scientific">Acorus calamus</name>
    <name type="common">Sweet flag</name>
    <dbReference type="NCBI Taxonomy" id="4465"/>
    <lineage>
        <taxon>Eukaryota</taxon>
        <taxon>Viridiplantae</taxon>
        <taxon>Streptophyta</taxon>
        <taxon>Embryophyta</taxon>
        <taxon>Tracheophyta</taxon>
        <taxon>Spermatophyta</taxon>
        <taxon>Magnoliopsida</taxon>
        <taxon>Liliopsida</taxon>
        <taxon>Acoraceae</taxon>
        <taxon>Acorus</taxon>
    </lineage>
</organism>
<evidence type="ECO:0000256" key="1">
    <source>
        <dbReference type="SAM" id="MobiDB-lite"/>
    </source>
</evidence>
<keyword evidence="3" id="KW-1185">Reference proteome</keyword>
<dbReference type="PANTHER" id="PTHR33828">
    <property type="entry name" value="OS05G0596200 PROTEIN"/>
    <property type="match status" value="1"/>
</dbReference>
<gene>
    <name evidence="2" type="ORF">QJS10_CPB15g00510</name>
</gene>
<reference evidence="2" key="2">
    <citation type="submission" date="2023-06" db="EMBL/GenBank/DDBJ databases">
        <authorList>
            <person name="Ma L."/>
            <person name="Liu K.-W."/>
            <person name="Li Z."/>
            <person name="Hsiao Y.-Y."/>
            <person name="Qi Y."/>
            <person name="Fu T."/>
            <person name="Tang G."/>
            <person name="Zhang D."/>
            <person name="Sun W.-H."/>
            <person name="Liu D.-K."/>
            <person name="Li Y."/>
            <person name="Chen G.-Z."/>
            <person name="Liu X.-D."/>
            <person name="Liao X.-Y."/>
            <person name="Jiang Y.-T."/>
            <person name="Yu X."/>
            <person name="Hao Y."/>
            <person name="Huang J."/>
            <person name="Zhao X.-W."/>
            <person name="Ke S."/>
            <person name="Chen Y.-Y."/>
            <person name="Wu W.-L."/>
            <person name="Hsu J.-L."/>
            <person name="Lin Y.-F."/>
            <person name="Huang M.-D."/>
            <person name="Li C.-Y."/>
            <person name="Huang L."/>
            <person name="Wang Z.-W."/>
            <person name="Zhao X."/>
            <person name="Zhong W.-Y."/>
            <person name="Peng D.-H."/>
            <person name="Ahmad S."/>
            <person name="Lan S."/>
            <person name="Zhang J.-S."/>
            <person name="Tsai W.-C."/>
            <person name="Van De Peer Y."/>
            <person name="Liu Z.-J."/>
        </authorList>
    </citation>
    <scope>NUCLEOTIDE SEQUENCE</scope>
    <source>
        <strain evidence="2">CP</strain>
        <tissue evidence="2">Leaves</tissue>
    </source>
</reference>
<evidence type="ECO:0000313" key="2">
    <source>
        <dbReference type="EMBL" id="KAK1297189.1"/>
    </source>
</evidence>
<proteinExistence type="predicted"/>
<feature type="compositionally biased region" description="Low complexity" evidence="1">
    <location>
        <begin position="46"/>
        <end position="58"/>
    </location>
</feature>
<dbReference type="Proteomes" id="UP001180020">
    <property type="component" value="Unassembled WGS sequence"/>
</dbReference>